<dbReference type="HAMAP" id="MF_01929">
    <property type="entry name" value="PurE_classI"/>
    <property type="match status" value="1"/>
</dbReference>
<comment type="function">
    <text evidence="3 4">Catalyzes the conversion of N5-carboxyaminoimidazole ribonucleotide (N5-CAIR) to 4-carboxy-5-aminoimidazole ribonucleotide (CAIR).</text>
</comment>
<dbReference type="EMBL" id="RQTE01000014">
    <property type="protein sequence ID" value="RZI04685.1"/>
    <property type="molecule type" value="Genomic_DNA"/>
</dbReference>
<dbReference type="PIRSF" id="PIRSF001338">
    <property type="entry name" value="AIR_carboxylase"/>
    <property type="match status" value="1"/>
</dbReference>
<dbReference type="RefSeq" id="WP_041612960.1">
    <property type="nucleotide sequence ID" value="NZ_CP015114.1"/>
</dbReference>
<dbReference type="GO" id="GO:0016829">
    <property type="term" value="F:lyase activity"/>
    <property type="evidence" value="ECO:0007669"/>
    <property type="project" value="UniProtKB-KW"/>
</dbReference>
<dbReference type="SUPFAM" id="SSF52255">
    <property type="entry name" value="N5-CAIR mutase (phosphoribosylaminoimidazole carboxylase, PurE)"/>
    <property type="match status" value="1"/>
</dbReference>
<evidence type="ECO:0000313" key="8">
    <source>
        <dbReference type="EMBL" id="RZI04685.1"/>
    </source>
</evidence>
<evidence type="ECO:0000256" key="5">
    <source>
        <dbReference type="PIRSR" id="PIRSR001338-1"/>
    </source>
</evidence>
<dbReference type="NCBIfam" id="TIGR01162">
    <property type="entry name" value="purE"/>
    <property type="match status" value="1"/>
</dbReference>
<protein>
    <recommendedName>
        <fullName evidence="3 4">N5-carboxyaminoimidazole ribonucleotide mutase</fullName>
        <shortName evidence="3 4">N5-CAIR mutase</shortName>
        <ecNumber evidence="3 4">5.4.99.18</ecNumber>
    </recommendedName>
    <alternativeName>
        <fullName evidence="3">5-(carboxyamino)imidazole ribonucleotide mutase</fullName>
    </alternativeName>
</protein>
<dbReference type="EMBL" id="CP068073">
    <property type="protein sequence ID" value="QQS83007.1"/>
    <property type="molecule type" value="Genomic_DNA"/>
</dbReference>
<dbReference type="Proteomes" id="UP000293854">
    <property type="component" value="Unassembled WGS sequence"/>
</dbReference>
<name>A0A143P9J0_9STAP</name>
<dbReference type="AlphaFoldDB" id="A0A143P9J0"/>
<dbReference type="GO" id="GO:0034023">
    <property type="term" value="F:5-(carboxyamino)imidazole ribonucleotide mutase activity"/>
    <property type="evidence" value="ECO:0007669"/>
    <property type="project" value="UniProtKB-UniRule"/>
</dbReference>
<dbReference type="Gene3D" id="3.40.50.1970">
    <property type="match status" value="1"/>
</dbReference>
<dbReference type="PANTHER" id="PTHR23046">
    <property type="entry name" value="PHOSPHORIBOSYLAMINOIMIDAZOLE CARBOXYLASE CATALYTIC SUBUNIT"/>
    <property type="match status" value="1"/>
</dbReference>
<comment type="catalytic activity">
    <reaction evidence="3 4">
        <text>5-carboxyamino-1-(5-phospho-D-ribosyl)imidazole + H(+) = 5-amino-1-(5-phospho-D-ribosyl)imidazole-4-carboxylate</text>
        <dbReference type="Rhea" id="RHEA:13193"/>
        <dbReference type="ChEBI" id="CHEBI:15378"/>
        <dbReference type="ChEBI" id="CHEBI:58730"/>
        <dbReference type="ChEBI" id="CHEBI:77657"/>
        <dbReference type="EC" id="5.4.99.18"/>
    </reaction>
</comment>
<dbReference type="Pfam" id="PF00731">
    <property type="entry name" value="AIRC"/>
    <property type="match status" value="1"/>
</dbReference>
<reference evidence="8 9" key="1">
    <citation type="submission" date="2018-11" db="EMBL/GenBank/DDBJ databases">
        <title>Genomic profiling of Staphylococcus species from a Poultry farm system in KwaZulu-Natal, South Africa.</title>
        <authorList>
            <person name="Amoako D.G."/>
            <person name="Somboro A.M."/>
            <person name="Abia A.L.K."/>
            <person name="Bester L.A."/>
            <person name="Essack S.Y."/>
        </authorList>
    </citation>
    <scope>NUCLEOTIDE SEQUENCE [LARGE SCALE GENOMIC DNA]</scope>
    <source>
        <strain evidence="8 9">SA11</strain>
    </source>
</reference>
<evidence type="ECO:0000313" key="7">
    <source>
        <dbReference type="EMBL" id="QQS83007.1"/>
    </source>
</evidence>
<dbReference type="OrthoDB" id="9791908at2"/>
<dbReference type="GeneID" id="93727070"/>
<dbReference type="KEGG" id="scv:A4G25_04265"/>
<dbReference type="PANTHER" id="PTHR23046:SF2">
    <property type="entry name" value="PHOSPHORIBOSYLAMINOIMIDAZOLE CARBOXYLASE"/>
    <property type="match status" value="1"/>
</dbReference>
<keyword evidence="8" id="KW-0456">Lyase</keyword>
<feature type="domain" description="PurE" evidence="6">
    <location>
        <begin position="1"/>
        <end position="152"/>
    </location>
</feature>
<organism evidence="8 9">
    <name type="scientific">Staphylococcus condimenti</name>
    <dbReference type="NCBI Taxonomy" id="70255"/>
    <lineage>
        <taxon>Bacteria</taxon>
        <taxon>Bacillati</taxon>
        <taxon>Bacillota</taxon>
        <taxon>Bacilli</taxon>
        <taxon>Bacillales</taxon>
        <taxon>Staphylococcaceae</taxon>
        <taxon>Staphylococcus</taxon>
    </lineage>
</organism>
<keyword evidence="1 3" id="KW-0658">Purine biosynthesis</keyword>
<evidence type="ECO:0000313" key="10">
    <source>
        <dbReference type="Proteomes" id="UP000595942"/>
    </source>
</evidence>
<feature type="binding site" evidence="3 5">
    <location>
        <position position="9"/>
    </location>
    <ligand>
        <name>substrate</name>
    </ligand>
</feature>
<evidence type="ECO:0000313" key="9">
    <source>
        <dbReference type="Proteomes" id="UP000293854"/>
    </source>
</evidence>
<dbReference type="InterPro" id="IPR024694">
    <property type="entry name" value="PurE_prokaryotes"/>
</dbReference>
<dbReference type="SMART" id="SM01001">
    <property type="entry name" value="AIRC"/>
    <property type="match status" value="1"/>
</dbReference>
<evidence type="ECO:0000256" key="1">
    <source>
        <dbReference type="ARBA" id="ARBA00022755"/>
    </source>
</evidence>
<dbReference type="InterPro" id="IPR000031">
    <property type="entry name" value="PurE_dom"/>
</dbReference>
<reference evidence="7 10" key="2">
    <citation type="submission" date="2021-01" db="EMBL/GenBank/DDBJ databases">
        <title>FDA dAtabase for Regulatory Grade micrObial Sequences (FDA-ARGOS): Supporting development and validation of Infectious Disease Dx tests.</title>
        <authorList>
            <person name="Sproer C."/>
            <person name="Gronow S."/>
            <person name="Severitt S."/>
            <person name="Schroder I."/>
            <person name="Tallon L."/>
            <person name="Sadzewicz L."/>
            <person name="Zhao X."/>
            <person name="Boylan J."/>
            <person name="Ott S."/>
            <person name="Bowen H."/>
            <person name="Vavikolanu K."/>
            <person name="Mehta A."/>
            <person name="Aluvathingal J."/>
            <person name="Nadendla S."/>
            <person name="Lowell S."/>
            <person name="Myers T."/>
            <person name="Yan Y."/>
            <person name="Sichtig H."/>
        </authorList>
    </citation>
    <scope>NUCLEOTIDE SEQUENCE [LARGE SCALE GENOMIC DNA]</scope>
    <source>
        <strain evidence="7 10">FDAARGOS_1148</strain>
    </source>
</reference>
<dbReference type="EC" id="5.4.99.18" evidence="3 4"/>
<feature type="binding site" evidence="3 5">
    <location>
        <position position="39"/>
    </location>
    <ligand>
        <name>substrate</name>
    </ligand>
</feature>
<comment type="similarity">
    <text evidence="3">Belongs to the AIR carboxylase family. Class I subfamily.</text>
</comment>
<proteinExistence type="inferred from homology"/>
<evidence type="ECO:0000256" key="4">
    <source>
        <dbReference type="PIRNR" id="PIRNR001338"/>
    </source>
</evidence>
<evidence type="ECO:0000256" key="3">
    <source>
        <dbReference type="HAMAP-Rule" id="MF_01929"/>
    </source>
</evidence>
<comment type="pathway">
    <text evidence="3 4">Purine metabolism; IMP biosynthesis via de novo pathway; 5-amino-1-(5-phospho-D-ribosyl)imidazole-4-carboxylate from 5-amino-1-(5-phospho-D-ribosyl)imidazole (N5-CAIR route): step 2/2.</text>
</comment>
<gene>
    <name evidence="3 8" type="primary">purE</name>
    <name evidence="8" type="ORF">EIG99_00645</name>
    <name evidence="7" type="ORF">I6J05_01425</name>
</gene>
<evidence type="ECO:0000259" key="6">
    <source>
        <dbReference type="SMART" id="SM01001"/>
    </source>
</evidence>
<sequence>MKVAVIMGSSSDWNIMSESCQMLDQFGIPYDKKVVSAHRTPKLMFDFATEARLNGYDVIIAGAGGAAHLPGMVASMTTLPVIGVPIESKSLKGLDSLLSIVQMPGGIPVATTAIGKAGAKNAGILAARILSIKSDEVRKKLEEYQQSLVDKVGEMQSELQ</sequence>
<feature type="binding site" evidence="3 5">
    <location>
        <position position="12"/>
    </location>
    <ligand>
        <name>substrate</name>
    </ligand>
</feature>
<dbReference type="Proteomes" id="UP000595942">
    <property type="component" value="Chromosome"/>
</dbReference>
<keyword evidence="2 3" id="KW-0413">Isomerase</keyword>
<accession>A0A143P9J0</accession>
<evidence type="ECO:0000256" key="2">
    <source>
        <dbReference type="ARBA" id="ARBA00023235"/>
    </source>
</evidence>
<dbReference type="UniPathway" id="UPA00074">
    <property type="reaction ID" value="UER00943"/>
</dbReference>
<keyword evidence="10" id="KW-1185">Reference proteome</keyword>
<dbReference type="InterPro" id="IPR033747">
    <property type="entry name" value="PurE_ClassI"/>
</dbReference>
<dbReference type="GO" id="GO:0006189">
    <property type="term" value="P:'de novo' IMP biosynthetic process"/>
    <property type="evidence" value="ECO:0007669"/>
    <property type="project" value="UniProtKB-UniRule"/>
</dbReference>
<dbReference type="GeneID" id="93795624"/>